<reference evidence="2" key="1">
    <citation type="submission" date="2020-04" db="EMBL/GenBank/DDBJ databases">
        <authorList>
            <person name="Alioto T."/>
            <person name="Alioto T."/>
            <person name="Gomez Garrido J."/>
        </authorList>
    </citation>
    <scope>NUCLEOTIDE SEQUENCE</scope>
    <source>
        <strain evidence="2">A484AB</strain>
    </source>
</reference>
<dbReference type="PANTHER" id="PTHR33480">
    <property type="entry name" value="SET DOMAIN-CONTAINING PROTEIN-RELATED"/>
    <property type="match status" value="1"/>
</dbReference>
<dbReference type="AlphaFoldDB" id="A0A6S7GHS8"/>
<proteinExistence type="predicted"/>
<dbReference type="OrthoDB" id="6780101at2759"/>
<comment type="caution">
    <text evidence="2">The sequence shown here is derived from an EMBL/GenBank/DDBJ whole genome shotgun (WGS) entry which is preliminary data.</text>
</comment>
<evidence type="ECO:0000313" key="3">
    <source>
        <dbReference type="Proteomes" id="UP001152795"/>
    </source>
</evidence>
<protein>
    <submittedName>
        <fullName evidence="2">Uncharacterized protein</fullName>
    </submittedName>
</protein>
<feature type="region of interest" description="Disordered" evidence="1">
    <location>
        <begin position="159"/>
        <end position="199"/>
    </location>
</feature>
<gene>
    <name evidence="2" type="ORF">PACLA_8A045124</name>
</gene>
<feature type="compositionally biased region" description="Basic and acidic residues" evidence="1">
    <location>
        <begin position="169"/>
        <end position="189"/>
    </location>
</feature>
<keyword evidence="3" id="KW-1185">Reference proteome</keyword>
<dbReference type="EMBL" id="CACRXK020002163">
    <property type="protein sequence ID" value="CAB3992984.1"/>
    <property type="molecule type" value="Genomic_DNA"/>
</dbReference>
<evidence type="ECO:0000313" key="2">
    <source>
        <dbReference type="EMBL" id="CAB3992984.1"/>
    </source>
</evidence>
<accession>A0A6S7GHS8</accession>
<dbReference type="Proteomes" id="UP001152795">
    <property type="component" value="Unassembled WGS sequence"/>
</dbReference>
<dbReference type="PANTHER" id="PTHR33480:SF1">
    <property type="entry name" value="TYR RECOMBINASE DOMAIN-CONTAINING PROTEIN"/>
    <property type="match status" value="1"/>
</dbReference>
<organism evidence="2 3">
    <name type="scientific">Paramuricea clavata</name>
    <name type="common">Red gorgonian</name>
    <name type="synonym">Violescent sea-whip</name>
    <dbReference type="NCBI Taxonomy" id="317549"/>
    <lineage>
        <taxon>Eukaryota</taxon>
        <taxon>Metazoa</taxon>
        <taxon>Cnidaria</taxon>
        <taxon>Anthozoa</taxon>
        <taxon>Octocorallia</taxon>
        <taxon>Malacalcyonacea</taxon>
        <taxon>Plexauridae</taxon>
        <taxon>Paramuricea</taxon>
    </lineage>
</organism>
<evidence type="ECO:0000256" key="1">
    <source>
        <dbReference type="SAM" id="MobiDB-lite"/>
    </source>
</evidence>
<name>A0A6S7GHS8_PARCT</name>
<sequence length="268" mass="30566">MVEIMGKRNRNVPVLLTPDVKEAIVVLNSTRGKGNVTKENTYVFAVNNGKSTKHRRGNDVIRQACMSMVDLQHPDVITSTSLRKYAGTVSQLIDMDHNELGWLATHLGHDIQIHKQFYRMQESTLEMAVVGNLLMAIDEGKAHQFKGKNLRDITLQDFDNIPSDESDSEEGKVTRKSLDSPTASHKEPIHATTGRKIKRKKVQKKAWTTPERNAALETFKKHIRRGVLPKKNECLKSLKDNQTLVNKDRSWTNVKDYVRNYAEKRKLP</sequence>